<organism evidence="1 2">
    <name type="scientific">Guptibacillus hwajinpoensis</name>
    <dbReference type="NCBI Taxonomy" id="208199"/>
    <lineage>
        <taxon>Bacteria</taxon>
        <taxon>Bacillati</taxon>
        <taxon>Bacillota</taxon>
        <taxon>Bacilli</taxon>
        <taxon>Bacillales</taxon>
        <taxon>Guptibacillaceae</taxon>
        <taxon>Guptibacillus</taxon>
    </lineage>
</organism>
<protein>
    <recommendedName>
        <fullName evidence="3">Ribbon-helix-helix protein, CopG family</fullName>
    </recommendedName>
</protein>
<sequence length="85" mass="10411">MEIRIRYMDPRTVQRIDELAKEKGMSRQEFLHAQLHQLAVFREENEREKRLNQLVDRNIQTMTHCYTAIREMYDILRFEESGEKP</sequence>
<dbReference type="EMBL" id="WMEY01000007">
    <property type="protein sequence ID" value="MYL65509.1"/>
    <property type="molecule type" value="Genomic_DNA"/>
</dbReference>
<reference evidence="1 2" key="1">
    <citation type="submission" date="2019-11" db="EMBL/GenBank/DDBJ databases">
        <title>Genome sequences of 17 halophilic strains isolated from different environments.</title>
        <authorList>
            <person name="Furrow R.E."/>
        </authorList>
    </citation>
    <scope>NUCLEOTIDE SEQUENCE [LARGE SCALE GENOMIC DNA]</scope>
    <source>
        <strain evidence="1 2">22506_14_FS</strain>
    </source>
</reference>
<dbReference type="Gene3D" id="1.10.1220.10">
    <property type="entry name" value="Met repressor-like"/>
    <property type="match status" value="1"/>
</dbReference>
<evidence type="ECO:0000313" key="1">
    <source>
        <dbReference type="EMBL" id="MYL65509.1"/>
    </source>
</evidence>
<dbReference type="Proteomes" id="UP000447833">
    <property type="component" value="Unassembled WGS sequence"/>
</dbReference>
<comment type="caution">
    <text evidence="1">The sequence shown here is derived from an EMBL/GenBank/DDBJ whole genome shotgun (WGS) entry which is preliminary data.</text>
</comment>
<evidence type="ECO:0008006" key="3">
    <source>
        <dbReference type="Google" id="ProtNLM"/>
    </source>
</evidence>
<name>A0A845F3X9_9BACL</name>
<gene>
    <name evidence="1" type="ORF">GLW07_19300</name>
</gene>
<evidence type="ECO:0000313" key="2">
    <source>
        <dbReference type="Proteomes" id="UP000447833"/>
    </source>
</evidence>
<dbReference type="GO" id="GO:0006355">
    <property type="term" value="P:regulation of DNA-templated transcription"/>
    <property type="evidence" value="ECO:0007669"/>
    <property type="project" value="InterPro"/>
</dbReference>
<accession>A0A845F3X9</accession>
<proteinExistence type="predicted"/>
<dbReference type="InterPro" id="IPR013321">
    <property type="entry name" value="Arc_rbn_hlx_hlx"/>
</dbReference>
<dbReference type="AlphaFoldDB" id="A0A845F3X9"/>
<dbReference type="RefSeq" id="WP_160920947.1">
    <property type="nucleotide sequence ID" value="NZ_WMEY01000007.1"/>
</dbReference>